<accession>A0A1G2H7E5</accession>
<evidence type="ECO:0000313" key="3">
    <source>
        <dbReference type="Proteomes" id="UP000177932"/>
    </source>
</evidence>
<dbReference type="STRING" id="1802158.A2827_01625"/>
<gene>
    <name evidence="2" type="ORF">A2827_01625</name>
</gene>
<organism evidence="2 3">
    <name type="scientific">Candidatus Spechtbacteria bacterium RIFCSPHIGHO2_01_FULL_43_30</name>
    <dbReference type="NCBI Taxonomy" id="1802158"/>
    <lineage>
        <taxon>Bacteria</taxon>
        <taxon>Candidatus Spechtiibacteriota</taxon>
    </lineage>
</organism>
<dbReference type="AlphaFoldDB" id="A0A1G2H7E5"/>
<evidence type="ECO:0000256" key="1">
    <source>
        <dbReference type="SAM" id="Phobius"/>
    </source>
</evidence>
<reference evidence="2 3" key="1">
    <citation type="journal article" date="2016" name="Nat. Commun.">
        <title>Thousands of microbial genomes shed light on interconnected biogeochemical processes in an aquifer system.</title>
        <authorList>
            <person name="Anantharaman K."/>
            <person name="Brown C.T."/>
            <person name="Hug L.A."/>
            <person name="Sharon I."/>
            <person name="Castelle C.J."/>
            <person name="Probst A.J."/>
            <person name="Thomas B.C."/>
            <person name="Singh A."/>
            <person name="Wilkins M.J."/>
            <person name="Karaoz U."/>
            <person name="Brodie E.L."/>
            <person name="Williams K.H."/>
            <person name="Hubbard S.S."/>
            <person name="Banfield J.F."/>
        </authorList>
    </citation>
    <scope>NUCLEOTIDE SEQUENCE [LARGE SCALE GENOMIC DNA]</scope>
</reference>
<comment type="caution">
    <text evidence="2">The sequence shown here is derived from an EMBL/GenBank/DDBJ whole genome shotgun (WGS) entry which is preliminary data.</text>
</comment>
<keyword evidence="1" id="KW-0812">Transmembrane</keyword>
<evidence type="ECO:0000313" key="2">
    <source>
        <dbReference type="EMBL" id="OGZ58181.1"/>
    </source>
</evidence>
<keyword evidence="1" id="KW-1133">Transmembrane helix</keyword>
<sequence>MYKKNDIFSILIFVPVVFSYMAISAEDVFATVGGPTYLERLSYSPSENAIYYLINNQGGRGCPAEIAKINLTTKEQILILPCDKIEETYYTNEGFNSLEYERFVQNTFQPLISLPIISLPKNGISITVDYVGEHRFDEYNVSSDFRALVSQGNEKKGTIDFLGCYKDQPNVFRGYMIPNTDKIAMVVSRIGDCFEGGYTDDDMYIVENIISKDTTPIAYHNNFSGPQVREGYLVVSTQNVDTILDSLSGKTQKTDFILVAAISTLIIGVGFGAGYAVGHKTKALSL</sequence>
<feature type="transmembrane region" description="Helical" evidence="1">
    <location>
        <begin position="256"/>
        <end position="277"/>
    </location>
</feature>
<protein>
    <submittedName>
        <fullName evidence="2">Uncharacterized protein</fullName>
    </submittedName>
</protein>
<dbReference type="Proteomes" id="UP000177932">
    <property type="component" value="Unassembled WGS sequence"/>
</dbReference>
<name>A0A1G2H7E5_9BACT</name>
<proteinExistence type="predicted"/>
<dbReference type="EMBL" id="MHOD01000013">
    <property type="protein sequence ID" value="OGZ58181.1"/>
    <property type="molecule type" value="Genomic_DNA"/>
</dbReference>
<keyword evidence="1" id="KW-0472">Membrane</keyword>